<gene>
    <name evidence="5" type="ORF">H9723_06695</name>
</gene>
<evidence type="ECO:0000256" key="2">
    <source>
        <dbReference type="ARBA" id="ARBA00023125"/>
    </source>
</evidence>
<dbReference type="PANTHER" id="PTHR43280:SF34">
    <property type="entry name" value="ARAC-FAMILY TRANSCRIPTIONAL REGULATOR"/>
    <property type="match status" value="1"/>
</dbReference>
<dbReference type="InterPro" id="IPR009057">
    <property type="entry name" value="Homeodomain-like_sf"/>
</dbReference>
<keyword evidence="2" id="KW-0238">DNA-binding</keyword>
<keyword evidence="1" id="KW-0805">Transcription regulation</keyword>
<evidence type="ECO:0000256" key="3">
    <source>
        <dbReference type="ARBA" id="ARBA00023163"/>
    </source>
</evidence>
<dbReference type="Proteomes" id="UP000824116">
    <property type="component" value="Unassembled WGS sequence"/>
</dbReference>
<comment type="caution">
    <text evidence="5">The sequence shown here is derived from an EMBL/GenBank/DDBJ whole genome shotgun (WGS) entry which is preliminary data.</text>
</comment>
<reference evidence="5" key="1">
    <citation type="journal article" date="2021" name="PeerJ">
        <title>Extensive microbial diversity within the chicken gut microbiome revealed by metagenomics and culture.</title>
        <authorList>
            <person name="Gilroy R."/>
            <person name="Ravi A."/>
            <person name="Getino M."/>
            <person name="Pursley I."/>
            <person name="Horton D.L."/>
            <person name="Alikhan N.F."/>
            <person name="Baker D."/>
            <person name="Gharbi K."/>
            <person name="Hall N."/>
            <person name="Watson M."/>
            <person name="Adriaenssens E.M."/>
            <person name="Foster-Nyarko E."/>
            <person name="Jarju S."/>
            <person name="Secka A."/>
            <person name="Antonio M."/>
            <person name="Oren A."/>
            <person name="Chaudhuri R.R."/>
            <person name="La Ragione R."/>
            <person name="Hildebrand F."/>
            <person name="Pallen M.J."/>
        </authorList>
    </citation>
    <scope>NUCLEOTIDE SEQUENCE</scope>
    <source>
        <strain evidence="5">CHK196-3914</strain>
    </source>
</reference>
<dbReference type="GO" id="GO:0003700">
    <property type="term" value="F:DNA-binding transcription factor activity"/>
    <property type="evidence" value="ECO:0007669"/>
    <property type="project" value="InterPro"/>
</dbReference>
<evidence type="ECO:0000313" key="5">
    <source>
        <dbReference type="EMBL" id="HIZ74912.1"/>
    </source>
</evidence>
<dbReference type="SMART" id="SM00342">
    <property type="entry name" value="HTH_ARAC"/>
    <property type="match status" value="1"/>
</dbReference>
<sequence length="194" mass="22563">MGRLSHSEIRQARNIAICVITLASRAAIEGGLLPEEAFSMADGFIQKIEELTNIVQIDGAMRQAEYEFADEVSKRHEKPEKNELIEKTKNYIFQNLHGEIRIGEIGKQIGVSSTYLSDLFHRVEGMTIRRYIRREKVRLAESLLRYSEYSVKDIANYLAFSSQSHLGRIFKEETGMTPAKYRQKYRFWHRNENT</sequence>
<name>A0A9D2G9J4_9FIRM</name>
<proteinExistence type="predicted"/>
<protein>
    <submittedName>
        <fullName evidence="5">AraC family transcriptional regulator</fullName>
    </submittedName>
</protein>
<dbReference type="PROSITE" id="PS00041">
    <property type="entry name" value="HTH_ARAC_FAMILY_1"/>
    <property type="match status" value="1"/>
</dbReference>
<dbReference type="InterPro" id="IPR018062">
    <property type="entry name" value="HTH_AraC-typ_CS"/>
</dbReference>
<dbReference type="InterPro" id="IPR018060">
    <property type="entry name" value="HTH_AraC"/>
</dbReference>
<feature type="domain" description="HTH araC/xylS-type" evidence="4">
    <location>
        <begin position="86"/>
        <end position="184"/>
    </location>
</feature>
<evidence type="ECO:0000256" key="1">
    <source>
        <dbReference type="ARBA" id="ARBA00023015"/>
    </source>
</evidence>
<dbReference type="PROSITE" id="PS01124">
    <property type="entry name" value="HTH_ARAC_FAMILY_2"/>
    <property type="match status" value="1"/>
</dbReference>
<evidence type="ECO:0000259" key="4">
    <source>
        <dbReference type="PROSITE" id="PS01124"/>
    </source>
</evidence>
<keyword evidence="3" id="KW-0804">Transcription</keyword>
<organism evidence="5 6">
    <name type="scientific">Candidatus Mediterraneibacter stercoravium</name>
    <dbReference type="NCBI Taxonomy" id="2838685"/>
    <lineage>
        <taxon>Bacteria</taxon>
        <taxon>Bacillati</taxon>
        <taxon>Bacillota</taxon>
        <taxon>Clostridia</taxon>
        <taxon>Lachnospirales</taxon>
        <taxon>Lachnospiraceae</taxon>
        <taxon>Mediterraneibacter</taxon>
    </lineage>
</organism>
<dbReference type="Gene3D" id="1.10.10.60">
    <property type="entry name" value="Homeodomain-like"/>
    <property type="match status" value="2"/>
</dbReference>
<dbReference type="EMBL" id="DXAY01000156">
    <property type="protein sequence ID" value="HIZ74912.1"/>
    <property type="molecule type" value="Genomic_DNA"/>
</dbReference>
<dbReference type="AlphaFoldDB" id="A0A9D2G9J4"/>
<dbReference type="Pfam" id="PF12833">
    <property type="entry name" value="HTH_18"/>
    <property type="match status" value="1"/>
</dbReference>
<dbReference type="GO" id="GO:0043565">
    <property type="term" value="F:sequence-specific DNA binding"/>
    <property type="evidence" value="ECO:0007669"/>
    <property type="project" value="InterPro"/>
</dbReference>
<accession>A0A9D2G9J4</accession>
<dbReference type="SUPFAM" id="SSF46689">
    <property type="entry name" value="Homeodomain-like"/>
    <property type="match status" value="2"/>
</dbReference>
<evidence type="ECO:0000313" key="6">
    <source>
        <dbReference type="Proteomes" id="UP000824116"/>
    </source>
</evidence>
<dbReference type="PANTHER" id="PTHR43280">
    <property type="entry name" value="ARAC-FAMILY TRANSCRIPTIONAL REGULATOR"/>
    <property type="match status" value="1"/>
</dbReference>
<reference evidence="5" key="2">
    <citation type="submission" date="2021-04" db="EMBL/GenBank/DDBJ databases">
        <authorList>
            <person name="Gilroy R."/>
        </authorList>
    </citation>
    <scope>NUCLEOTIDE SEQUENCE</scope>
    <source>
        <strain evidence="5">CHK196-3914</strain>
    </source>
</reference>